<keyword evidence="1" id="KW-0479">Metal-binding</keyword>
<dbReference type="PROSITE" id="PS50157">
    <property type="entry name" value="ZINC_FINGER_C2H2_2"/>
    <property type="match status" value="1"/>
</dbReference>
<dbReference type="STRING" id="1051891.A0A0C3KIS1"/>
<evidence type="ECO:0000256" key="1">
    <source>
        <dbReference type="PROSITE-ProRule" id="PRU00042"/>
    </source>
</evidence>
<organism evidence="3 4">
    <name type="scientific">Tulasnella calospora MUT 4182</name>
    <dbReference type="NCBI Taxonomy" id="1051891"/>
    <lineage>
        <taxon>Eukaryota</taxon>
        <taxon>Fungi</taxon>
        <taxon>Dikarya</taxon>
        <taxon>Basidiomycota</taxon>
        <taxon>Agaricomycotina</taxon>
        <taxon>Agaricomycetes</taxon>
        <taxon>Cantharellales</taxon>
        <taxon>Tulasnellaceae</taxon>
        <taxon>Tulasnella</taxon>
    </lineage>
</organism>
<feature type="non-terminal residue" evidence="3">
    <location>
        <position position="1"/>
    </location>
</feature>
<dbReference type="HOGENOM" id="CLU_002678_42_18_1"/>
<sequence length="88" mass="10119">ACIQPVGRPFQSCFNCENTKRCTLSTDPSSALGALRLFARKYDFKRHEKSHDTIVYRCWGCHRRFTRRDALRRHKANVKSSEACAQGA</sequence>
<feature type="domain" description="C2H2-type" evidence="2">
    <location>
        <begin position="56"/>
        <end position="84"/>
    </location>
</feature>
<evidence type="ECO:0000313" key="3">
    <source>
        <dbReference type="EMBL" id="KIO21343.1"/>
    </source>
</evidence>
<dbReference type="Gene3D" id="3.30.160.60">
    <property type="entry name" value="Classic Zinc Finger"/>
    <property type="match status" value="1"/>
</dbReference>
<keyword evidence="1" id="KW-0863">Zinc-finger</keyword>
<dbReference type="SUPFAM" id="SSF57667">
    <property type="entry name" value="beta-beta-alpha zinc fingers"/>
    <property type="match status" value="1"/>
</dbReference>
<keyword evidence="1" id="KW-0862">Zinc</keyword>
<dbReference type="OrthoDB" id="8922241at2759"/>
<dbReference type="GO" id="GO:0008270">
    <property type="term" value="F:zinc ion binding"/>
    <property type="evidence" value="ECO:0007669"/>
    <property type="project" value="UniProtKB-KW"/>
</dbReference>
<evidence type="ECO:0000259" key="2">
    <source>
        <dbReference type="PROSITE" id="PS50157"/>
    </source>
</evidence>
<proteinExistence type="predicted"/>
<gene>
    <name evidence="3" type="ORF">M407DRAFT_218912</name>
</gene>
<dbReference type="EMBL" id="KN823141">
    <property type="protein sequence ID" value="KIO21343.1"/>
    <property type="molecule type" value="Genomic_DNA"/>
</dbReference>
<reference evidence="4" key="2">
    <citation type="submission" date="2015-01" db="EMBL/GenBank/DDBJ databases">
        <title>Evolutionary Origins and Diversification of the Mycorrhizal Mutualists.</title>
        <authorList>
            <consortium name="DOE Joint Genome Institute"/>
            <consortium name="Mycorrhizal Genomics Consortium"/>
            <person name="Kohler A."/>
            <person name="Kuo A."/>
            <person name="Nagy L.G."/>
            <person name="Floudas D."/>
            <person name="Copeland A."/>
            <person name="Barry K.W."/>
            <person name="Cichocki N."/>
            <person name="Veneault-Fourrey C."/>
            <person name="LaButti K."/>
            <person name="Lindquist E.A."/>
            <person name="Lipzen A."/>
            <person name="Lundell T."/>
            <person name="Morin E."/>
            <person name="Murat C."/>
            <person name="Riley R."/>
            <person name="Ohm R."/>
            <person name="Sun H."/>
            <person name="Tunlid A."/>
            <person name="Henrissat B."/>
            <person name="Grigoriev I.V."/>
            <person name="Hibbett D.S."/>
            <person name="Martin F."/>
        </authorList>
    </citation>
    <scope>NUCLEOTIDE SEQUENCE [LARGE SCALE GENOMIC DNA]</scope>
    <source>
        <strain evidence="4">MUT 4182</strain>
    </source>
</reference>
<keyword evidence="4" id="KW-1185">Reference proteome</keyword>
<protein>
    <recommendedName>
        <fullName evidence="2">C2H2-type domain-containing protein</fullName>
    </recommendedName>
</protein>
<reference evidence="3 4" key="1">
    <citation type="submission" date="2014-04" db="EMBL/GenBank/DDBJ databases">
        <authorList>
            <consortium name="DOE Joint Genome Institute"/>
            <person name="Kuo A."/>
            <person name="Girlanda M."/>
            <person name="Perotto S."/>
            <person name="Kohler A."/>
            <person name="Nagy L.G."/>
            <person name="Floudas D."/>
            <person name="Copeland A."/>
            <person name="Barry K.W."/>
            <person name="Cichocki N."/>
            <person name="Veneault-Fourrey C."/>
            <person name="LaButti K."/>
            <person name="Lindquist E.A."/>
            <person name="Lipzen A."/>
            <person name="Lundell T."/>
            <person name="Morin E."/>
            <person name="Murat C."/>
            <person name="Sun H."/>
            <person name="Tunlid A."/>
            <person name="Henrissat B."/>
            <person name="Grigoriev I.V."/>
            <person name="Hibbett D.S."/>
            <person name="Martin F."/>
            <person name="Nordberg H.P."/>
            <person name="Cantor M.N."/>
            <person name="Hua S.X."/>
        </authorList>
    </citation>
    <scope>NUCLEOTIDE SEQUENCE [LARGE SCALE GENOMIC DNA]</scope>
    <source>
        <strain evidence="3 4">MUT 4182</strain>
    </source>
</reference>
<evidence type="ECO:0000313" key="4">
    <source>
        <dbReference type="Proteomes" id="UP000054248"/>
    </source>
</evidence>
<dbReference type="InterPro" id="IPR036236">
    <property type="entry name" value="Znf_C2H2_sf"/>
</dbReference>
<dbReference type="Proteomes" id="UP000054248">
    <property type="component" value="Unassembled WGS sequence"/>
</dbReference>
<accession>A0A0C3KIS1</accession>
<dbReference type="AlphaFoldDB" id="A0A0C3KIS1"/>
<feature type="non-terminal residue" evidence="3">
    <location>
        <position position="88"/>
    </location>
</feature>
<dbReference type="InterPro" id="IPR013087">
    <property type="entry name" value="Znf_C2H2_type"/>
</dbReference>
<name>A0A0C3KIS1_9AGAM</name>